<feature type="chain" id="PRO_5018044445" description="Syndecan/Neurexin domain-containing protein" evidence="2">
    <location>
        <begin position="37"/>
        <end position="91"/>
    </location>
</feature>
<evidence type="ECO:0008006" key="5">
    <source>
        <dbReference type="Google" id="ProtNLM"/>
    </source>
</evidence>
<accession>A0A3M6T620</accession>
<keyword evidence="2" id="KW-0732">Signal</keyword>
<evidence type="ECO:0000313" key="4">
    <source>
        <dbReference type="Proteomes" id="UP000275408"/>
    </source>
</evidence>
<keyword evidence="4" id="KW-1185">Reference proteome</keyword>
<proteinExistence type="predicted"/>
<gene>
    <name evidence="3" type="ORF">pdam_00000920</name>
</gene>
<name>A0A3M6T620_POCDA</name>
<dbReference type="Proteomes" id="UP000275408">
    <property type="component" value="Unassembled WGS sequence"/>
</dbReference>
<organism evidence="3 4">
    <name type="scientific">Pocillopora damicornis</name>
    <name type="common">Cauliflower coral</name>
    <name type="synonym">Millepora damicornis</name>
    <dbReference type="NCBI Taxonomy" id="46731"/>
    <lineage>
        <taxon>Eukaryota</taxon>
        <taxon>Metazoa</taxon>
        <taxon>Cnidaria</taxon>
        <taxon>Anthozoa</taxon>
        <taxon>Hexacorallia</taxon>
        <taxon>Scleractinia</taxon>
        <taxon>Astrocoeniina</taxon>
        <taxon>Pocilloporidae</taxon>
        <taxon>Pocillopora</taxon>
    </lineage>
</organism>
<evidence type="ECO:0000256" key="2">
    <source>
        <dbReference type="SAM" id="SignalP"/>
    </source>
</evidence>
<sequence length="91" mass="9908">MELRDPISTPKSTAERKMKAIVQLFLLLVIATLVTGKNIPKTADDLGLPVDDSDSDSLPAEVENDPERASFDTTLTDLDFPYDEENDPGSG</sequence>
<protein>
    <recommendedName>
        <fullName evidence="5">Syndecan/Neurexin domain-containing protein</fullName>
    </recommendedName>
</protein>
<evidence type="ECO:0000313" key="3">
    <source>
        <dbReference type="EMBL" id="RMX36866.1"/>
    </source>
</evidence>
<evidence type="ECO:0000256" key="1">
    <source>
        <dbReference type="SAM" id="MobiDB-lite"/>
    </source>
</evidence>
<feature type="signal peptide" evidence="2">
    <location>
        <begin position="1"/>
        <end position="36"/>
    </location>
</feature>
<feature type="compositionally biased region" description="Acidic residues" evidence="1">
    <location>
        <begin position="80"/>
        <end position="91"/>
    </location>
</feature>
<comment type="caution">
    <text evidence="3">The sequence shown here is derived from an EMBL/GenBank/DDBJ whole genome shotgun (WGS) entry which is preliminary data.</text>
</comment>
<reference evidence="3 4" key="1">
    <citation type="journal article" date="2018" name="Sci. Rep.">
        <title>Comparative analysis of the Pocillopora damicornis genome highlights role of immune system in coral evolution.</title>
        <authorList>
            <person name="Cunning R."/>
            <person name="Bay R.A."/>
            <person name="Gillette P."/>
            <person name="Baker A.C."/>
            <person name="Traylor-Knowles N."/>
        </authorList>
    </citation>
    <scope>NUCLEOTIDE SEQUENCE [LARGE SCALE GENOMIC DNA]</scope>
    <source>
        <strain evidence="3">RSMAS</strain>
        <tissue evidence="3">Whole animal</tissue>
    </source>
</reference>
<dbReference type="AlphaFoldDB" id="A0A3M6T620"/>
<dbReference type="EMBL" id="RCHS01004213">
    <property type="protein sequence ID" value="RMX36866.1"/>
    <property type="molecule type" value="Genomic_DNA"/>
</dbReference>
<feature type="region of interest" description="Disordered" evidence="1">
    <location>
        <begin position="39"/>
        <end position="91"/>
    </location>
</feature>